<dbReference type="AlphaFoldDB" id="S0G7G5"/>
<reference evidence="1 2" key="1">
    <citation type="journal article" date="2013" name="Genome Announc.">
        <title>Draft Genome Sequence of Desulfotignum phosphitoxidans DSM 13687 Strain FiPS-3.</title>
        <authorList>
            <person name="Poehlein A."/>
            <person name="Daniel R."/>
            <person name="Simeonova D.D."/>
        </authorList>
    </citation>
    <scope>NUCLEOTIDE SEQUENCE [LARGE SCALE GENOMIC DNA]</scope>
    <source>
        <strain evidence="1 2">DSM 13687</strain>
    </source>
</reference>
<evidence type="ECO:0000313" key="2">
    <source>
        <dbReference type="Proteomes" id="UP000014216"/>
    </source>
</evidence>
<keyword evidence="2" id="KW-1185">Reference proteome</keyword>
<dbReference type="PATRIC" id="fig|1286635.3.peg.15"/>
<dbReference type="Proteomes" id="UP000014216">
    <property type="component" value="Unassembled WGS sequence"/>
</dbReference>
<dbReference type="EMBL" id="APJX01000001">
    <property type="protein sequence ID" value="EMS80881.1"/>
    <property type="molecule type" value="Genomic_DNA"/>
</dbReference>
<dbReference type="OrthoDB" id="5428638at2"/>
<proteinExistence type="predicted"/>
<name>S0G7G5_9BACT</name>
<accession>S0G7G5</accession>
<dbReference type="InterPro" id="IPR036265">
    <property type="entry name" value="HIT-like_sf"/>
</dbReference>
<evidence type="ECO:0000313" key="1">
    <source>
        <dbReference type="EMBL" id="EMS80881.1"/>
    </source>
</evidence>
<gene>
    <name evidence="1" type="ORF">Dpo_1c00110</name>
</gene>
<dbReference type="SUPFAM" id="SSF54197">
    <property type="entry name" value="HIT-like"/>
    <property type="match status" value="1"/>
</dbReference>
<sequence length="547" mass="61301">MASHDTPSFSEAPPFLRTCVSPDGRFRVGRHQPAFEVVNLRENEFISRLGHLPDGTPVWNHANFPGTDIQEPGADIIYEIPNPLPFRGTTFINSAWADPKVGHPEKIRIPPPSPCSFFDSLTSFQPAMTDKEKTGFLTALPHPLKLALAQESTDPKELCLLAGHACTLVFDPGSDMPWGMGFQTDTKKTPVPDIRYPDLFEVLVNNPYLPDAYKTAMVLRPGIQGNSEIIGEYTRGPTHVFEYLRRNSYIPWGHFAANMAHDAIRYRARDLTLNDIRGLRHLYYQRVYCRVARQLNLPLPAHRAMLSVPDLETLRQAIIMALENGGGSELQFNGALWGWNFGFGSAASGHRLHASHQMIHQQNALIPRQVTDNTGATLPCFACGDLVSDFIWAFEKIHGRPFFDAYIDAMTNNGRTDANPKEESSLIIHEDDHVILFVPKAQVSEWELQVMTRSRVPHVLAADTKVRDALDRAILKAVQLLETLGAQMVTGIELSARFDTSVPDQHMIYSFIPRMPYAPPTFSEAQLRWIAGVYPEDLARACRSILT</sequence>
<comment type="caution">
    <text evidence="1">The sequence shown here is derived from an EMBL/GenBank/DDBJ whole genome shotgun (WGS) entry which is preliminary data.</text>
</comment>
<protein>
    <submittedName>
        <fullName evidence="1">Uncharacterized protein</fullName>
    </submittedName>
</protein>
<dbReference type="RefSeq" id="WP_006963427.1">
    <property type="nucleotide sequence ID" value="NZ_APJX01000001.1"/>
</dbReference>
<organism evidence="1 2">
    <name type="scientific">Desulfotignum phosphitoxidans DSM 13687</name>
    <dbReference type="NCBI Taxonomy" id="1286635"/>
    <lineage>
        <taxon>Bacteria</taxon>
        <taxon>Pseudomonadati</taxon>
        <taxon>Thermodesulfobacteriota</taxon>
        <taxon>Desulfobacteria</taxon>
        <taxon>Desulfobacterales</taxon>
        <taxon>Desulfobacteraceae</taxon>
        <taxon>Desulfotignum</taxon>
    </lineage>
</organism>
<dbReference type="Gene3D" id="3.30.428.10">
    <property type="entry name" value="HIT-like"/>
    <property type="match status" value="1"/>
</dbReference>